<reference evidence="2 3" key="1">
    <citation type="submission" date="2020-03" db="EMBL/GenBank/DDBJ databases">
        <title>Weissella sp. nov., isolated from Cybister lewisianus.</title>
        <authorList>
            <person name="Hyun D.-W."/>
            <person name="Bae J.-W."/>
        </authorList>
    </citation>
    <scope>NUCLEOTIDE SEQUENCE [LARGE SCALE GENOMIC DNA]</scope>
    <source>
        <strain evidence="2 3">HDW19</strain>
    </source>
</reference>
<accession>A0A6G8B174</accession>
<dbReference type="EMBL" id="CP049888">
    <property type="protein sequence ID" value="QIL50969.1"/>
    <property type="molecule type" value="Genomic_DNA"/>
</dbReference>
<keyword evidence="1" id="KW-1133">Transmembrane helix</keyword>
<evidence type="ECO:0000256" key="1">
    <source>
        <dbReference type="SAM" id="Phobius"/>
    </source>
</evidence>
<keyword evidence="1" id="KW-0812">Transmembrane</keyword>
<dbReference type="KEGG" id="wco:G7084_06335"/>
<sequence>MAKKKKSRMAKTLQIFVYLMLFLALTSAFITVFYII</sequence>
<evidence type="ECO:0000313" key="3">
    <source>
        <dbReference type="Proteomes" id="UP000500741"/>
    </source>
</evidence>
<keyword evidence="3" id="KW-1185">Reference proteome</keyword>
<protein>
    <submittedName>
        <fullName evidence="2">DUF4044 domain-containing protein</fullName>
    </submittedName>
</protein>
<proteinExistence type="predicted"/>
<dbReference type="AlphaFoldDB" id="A0A6G8B174"/>
<feature type="transmembrane region" description="Helical" evidence="1">
    <location>
        <begin position="12"/>
        <end position="35"/>
    </location>
</feature>
<gene>
    <name evidence="2" type="ORF">G7084_06335</name>
</gene>
<evidence type="ECO:0000313" key="2">
    <source>
        <dbReference type="EMBL" id="QIL50969.1"/>
    </source>
</evidence>
<keyword evidence="1" id="KW-0472">Membrane</keyword>
<dbReference type="Proteomes" id="UP000500741">
    <property type="component" value="Chromosome"/>
</dbReference>
<organism evidence="2 3">
    <name type="scientific">Weissella coleopterorum</name>
    <dbReference type="NCBI Taxonomy" id="2714949"/>
    <lineage>
        <taxon>Bacteria</taxon>
        <taxon>Bacillati</taxon>
        <taxon>Bacillota</taxon>
        <taxon>Bacilli</taxon>
        <taxon>Lactobacillales</taxon>
        <taxon>Lactobacillaceae</taxon>
        <taxon>Weissella</taxon>
    </lineage>
</organism>
<name>A0A6G8B174_9LACO</name>